<proteinExistence type="predicted"/>
<dbReference type="AlphaFoldDB" id="A0AAV2N684"/>
<evidence type="ECO:0000313" key="1">
    <source>
        <dbReference type="EMBL" id="CAL1675121.1"/>
    </source>
</evidence>
<protein>
    <submittedName>
        <fullName evidence="1">Uncharacterized protein</fullName>
    </submittedName>
</protein>
<dbReference type="Proteomes" id="UP001497644">
    <property type="component" value="Chromosome 10"/>
</dbReference>
<evidence type="ECO:0000313" key="2">
    <source>
        <dbReference type="Proteomes" id="UP001497644"/>
    </source>
</evidence>
<gene>
    <name evidence="1" type="ORF">LPLAT_LOCUS1611</name>
</gene>
<organism evidence="1 2">
    <name type="scientific">Lasius platythorax</name>
    <dbReference type="NCBI Taxonomy" id="488582"/>
    <lineage>
        <taxon>Eukaryota</taxon>
        <taxon>Metazoa</taxon>
        <taxon>Ecdysozoa</taxon>
        <taxon>Arthropoda</taxon>
        <taxon>Hexapoda</taxon>
        <taxon>Insecta</taxon>
        <taxon>Pterygota</taxon>
        <taxon>Neoptera</taxon>
        <taxon>Endopterygota</taxon>
        <taxon>Hymenoptera</taxon>
        <taxon>Apocrita</taxon>
        <taxon>Aculeata</taxon>
        <taxon>Formicoidea</taxon>
        <taxon>Formicidae</taxon>
        <taxon>Formicinae</taxon>
        <taxon>Lasius</taxon>
        <taxon>Lasius</taxon>
    </lineage>
</organism>
<accession>A0AAV2N684</accession>
<keyword evidence="2" id="KW-1185">Reference proteome</keyword>
<sequence>MLDSRRLAAAEPHLNIVHVWCSEHDASLRRAHIPAACNRKLTLTPSPCHTYFKPTAAISMALSRSGKRFRERKRIVRRTWRASPEIEAAAAVTVNA</sequence>
<name>A0AAV2N684_9HYME</name>
<reference evidence="1" key="1">
    <citation type="submission" date="2024-04" db="EMBL/GenBank/DDBJ databases">
        <authorList>
            <consortium name="Molecular Ecology Group"/>
        </authorList>
    </citation>
    <scope>NUCLEOTIDE SEQUENCE</scope>
</reference>
<dbReference type="EMBL" id="OZ034833">
    <property type="protein sequence ID" value="CAL1675121.1"/>
    <property type="molecule type" value="Genomic_DNA"/>
</dbReference>